<accession>H8I980</accession>
<dbReference type="PROSITE" id="PS50977">
    <property type="entry name" value="HTH_TETR_2"/>
    <property type="match status" value="1"/>
</dbReference>
<dbReference type="InterPro" id="IPR001647">
    <property type="entry name" value="HTH_TetR"/>
</dbReference>
<evidence type="ECO:0000313" key="4">
    <source>
        <dbReference type="EMBL" id="AFC99083.1"/>
    </source>
</evidence>
<organism evidence="4 5">
    <name type="scientific">Methanocella conradii (strain DSM 24694 / JCM 17849 / CGMCC 1.5162 / HZ254)</name>
    <dbReference type="NCBI Taxonomy" id="1041930"/>
    <lineage>
        <taxon>Archaea</taxon>
        <taxon>Methanobacteriati</taxon>
        <taxon>Methanobacteriota</taxon>
        <taxon>Stenosarchaea group</taxon>
        <taxon>Methanomicrobia</taxon>
        <taxon>Methanocellales</taxon>
        <taxon>Methanocellaceae</taxon>
        <taxon>Methanocella</taxon>
    </lineage>
</organism>
<dbReference type="GeneID" id="11970192"/>
<dbReference type="Gene3D" id="1.10.357.10">
    <property type="entry name" value="Tetracycline Repressor, domain 2"/>
    <property type="match status" value="1"/>
</dbReference>
<dbReference type="AlphaFoldDB" id="H8I980"/>
<feature type="DNA-binding region" description="H-T-H motif" evidence="2">
    <location>
        <begin position="31"/>
        <end position="50"/>
    </location>
</feature>
<evidence type="ECO:0000256" key="1">
    <source>
        <dbReference type="ARBA" id="ARBA00023125"/>
    </source>
</evidence>
<dbReference type="InterPro" id="IPR050624">
    <property type="entry name" value="HTH-type_Tx_Regulator"/>
</dbReference>
<evidence type="ECO:0000256" key="2">
    <source>
        <dbReference type="PROSITE-ProRule" id="PRU00335"/>
    </source>
</evidence>
<dbReference type="eggNOG" id="arCOG02649">
    <property type="taxonomic scope" value="Archaea"/>
</dbReference>
<proteinExistence type="predicted"/>
<dbReference type="GO" id="GO:0003677">
    <property type="term" value="F:DNA binding"/>
    <property type="evidence" value="ECO:0007669"/>
    <property type="project" value="UniProtKB-UniRule"/>
</dbReference>
<dbReference type="EMBL" id="CP003243">
    <property type="protein sequence ID" value="AFC99083.1"/>
    <property type="molecule type" value="Genomic_DNA"/>
</dbReference>
<dbReference type="PANTHER" id="PTHR43479">
    <property type="entry name" value="ACREF/ENVCD OPERON REPRESSOR-RELATED"/>
    <property type="match status" value="1"/>
</dbReference>
<protein>
    <submittedName>
        <fullName evidence="4">Transcriptional regulator (TetR-like)</fullName>
    </submittedName>
</protein>
<dbReference type="InterPro" id="IPR009057">
    <property type="entry name" value="Homeodomain-like_sf"/>
</dbReference>
<dbReference type="Pfam" id="PF00440">
    <property type="entry name" value="TetR_N"/>
    <property type="match status" value="1"/>
</dbReference>
<dbReference type="OrthoDB" id="135877at2157"/>
<keyword evidence="5" id="KW-1185">Reference proteome</keyword>
<dbReference type="SUPFAM" id="SSF48498">
    <property type="entry name" value="Tetracyclin repressor-like, C-terminal domain"/>
    <property type="match status" value="1"/>
</dbReference>
<keyword evidence="1 2" id="KW-0238">DNA-binding</keyword>
<evidence type="ECO:0000313" key="5">
    <source>
        <dbReference type="Proteomes" id="UP000005233"/>
    </source>
</evidence>
<dbReference type="SUPFAM" id="SSF46689">
    <property type="entry name" value="Homeodomain-like"/>
    <property type="match status" value="1"/>
</dbReference>
<dbReference type="InterPro" id="IPR049149">
    <property type="entry name" value="TetR/AcrR_C"/>
</dbReference>
<dbReference type="HOGENOM" id="CLU_069356_29_2_2"/>
<gene>
    <name evidence="4" type="ordered locus">Mtc_0312</name>
</gene>
<dbReference type="RefSeq" id="WP_014404922.1">
    <property type="nucleotide sequence ID" value="NC_017034.1"/>
</dbReference>
<name>H8I980_METCZ</name>
<dbReference type="Pfam" id="PF21303">
    <property type="entry name" value="TetR_C_39"/>
    <property type="match status" value="1"/>
</dbReference>
<evidence type="ECO:0000259" key="3">
    <source>
        <dbReference type="PROSITE" id="PS50977"/>
    </source>
</evidence>
<dbReference type="Proteomes" id="UP000005233">
    <property type="component" value="Chromosome"/>
</dbReference>
<dbReference type="PANTHER" id="PTHR43479:SF11">
    <property type="entry name" value="ACREF_ENVCD OPERON REPRESSOR-RELATED"/>
    <property type="match status" value="1"/>
</dbReference>
<feature type="domain" description="HTH tetR-type" evidence="3">
    <location>
        <begin position="8"/>
        <end position="68"/>
    </location>
</feature>
<dbReference type="STRING" id="1041930.Mtc_0312"/>
<sequence>MRVTKAPEVRRKELVEAAEQLFRENGWEQTSVSDIVKKVGVAQGTFYYYFKSKDDILDAVLEHYLKDHLERAVRDILSDGSLDAMQKLQRIVNATLTFQKGDRNLIEFLHADKNMVSHQKYMVKVRDVFVPLITEALEEGIREGFFTISYPRETVELLLVMFAYLHDSVALSPPGEECERKLKAAEEIAIKVLGLKTGSIRLNA</sequence>
<dbReference type="PRINTS" id="PR00455">
    <property type="entry name" value="HTHTETR"/>
</dbReference>
<reference evidence="4 5" key="1">
    <citation type="journal article" date="2012" name="J. Bacteriol.">
        <title>Complete genome sequence of a thermophilic methanogen, Methanocella conradii HZ254, isolated from Chinese rice field soil.</title>
        <authorList>
            <person name="Lu Z."/>
            <person name="Lu Y."/>
        </authorList>
    </citation>
    <scope>NUCLEOTIDE SEQUENCE [LARGE SCALE GENOMIC DNA]</scope>
    <source>
        <strain evidence="5">DSM 24694 / JCM 17849 / CGMCC 1.5162 / HZ254</strain>
    </source>
</reference>
<dbReference type="KEGG" id="mez:Mtc_0312"/>
<dbReference type="InterPro" id="IPR036271">
    <property type="entry name" value="Tet_transcr_reg_TetR-rel_C_sf"/>
</dbReference>